<evidence type="ECO:0000256" key="10">
    <source>
        <dbReference type="ARBA" id="ARBA00022989"/>
    </source>
</evidence>
<evidence type="ECO:0000256" key="3">
    <source>
        <dbReference type="ARBA" id="ARBA00016584"/>
    </source>
</evidence>
<feature type="transmembrane region" description="Helical" evidence="15">
    <location>
        <begin position="172"/>
        <end position="192"/>
    </location>
</feature>
<keyword evidence="11" id="KW-0406">Ion transport</keyword>
<evidence type="ECO:0000256" key="7">
    <source>
        <dbReference type="ARBA" id="ARBA00022729"/>
    </source>
</evidence>
<keyword evidence="12 15" id="KW-0472">Membrane</keyword>
<evidence type="ECO:0000313" key="17">
    <source>
        <dbReference type="Ensembl" id="ENSAPLP00020002021.1"/>
    </source>
</evidence>
<evidence type="ECO:0000256" key="15">
    <source>
        <dbReference type="SAM" id="Phobius"/>
    </source>
</evidence>
<dbReference type="GO" id="GO:0006816">
    <property type="term" value="P:calcium ion transport"/>
    <property type="evidence" value="ECO:0007669"/>
    <property type="project" value="UniProtKB-KW"/>
</dbReference>
<dbReference type="Pfam" id="PF06682">
    <property type="entry name" value="SARAF"/>
    <property type="match status" value="1"/>
</dbReference>
<feature type="region of interest" description="Disordered" evidence="14">
    <location>
        <begin position="203"/>
        <end position="242"/>
    </location>
</feature>
<dbReference type="PANTHER" id="PTHR15929">
    <property type="entry name" value="STORE-OPERATED CALCIUM ENTRY-ASSOCIATED REGULATORY FACTOR"/>
    <property type="match status" value="1"/>
</dbReference>
<dbReference type="GO" id="GO:2001256">
    <property type="term" value="P:regulation of store-operated calcium entry"/>
    <property type="evidence" value="ECO:0007669"/>
    <property type="project" value="InterPro"/>
</dbReference>
<dbReference type="InterPro" id="IPR009567">
    <property type="entry name" value="SARAF"/>
</dbReference>
<dbReference type="PANTHER" id="PTHR15929:SF0">
    <property type="entry name" value="STORE-OPERATED CALCIUM ENTRY-ASSOCIATED REGULATORY FACTOR"/>
    <property type="match status" value="1"/>
</dbReference>
<evidence type="ECO:0000256" key="9">
    <source>
        <dbReference type="ARBA" id="ARBA00022837"/>
    </source>
</evidence>
<evidence type="ECO:0000256" key="13">
    <source>
        <dbReference type="ARBA" id="ARBA00031116"/>
    </source>
</evidence>
<name>A0A8B9QT53_ANAPL</name>
<comment type="similarity">
    <text evidence="2">Belongs to the SARAF family.</text>
</comment>
<dbReference type="Proteomes" id="UP000694400">
    <property type="component" value="Chromosome 4"/>
</dbReference>
<sequence>AARTRKGSVSGEPSWRAGGAGAALLLLLLSAAAGPARGWAQPDRVLLREVQALTLRRGQYTTSRRTAAVPQLQCTGGSAGCSRAPEVVQCYNKGWDGYDVQWQCKADLENTHRFGQIEVSCEGYDYPDDPYILRGSCSLLFRLELTEEGERKVKNSDSFGFYQSRKDSSDSGAGAIVIIVILVLAYGVYKYFLSNQQPQQTFGDGDGFARPSWQNHQAPPPPGFKPSFTGGDRSGTWSSHENSSGPGFWTGLGAGGLLGYLAGSHRAQPRSHFSMWTDPPTAPPMYGQSSNSTQGSSTGTRTCFWLWGHKTKMKSLTLLHLSYLTKLSFSVLSPFFY</sequence>
<evidence type="ECO:0000313" key="18">
    <source>
        <dbReference type="Proteomes" id="UP000694400"/>
    </source>
</evidence>
<evidence type="ECO:0000256" key="14">
    <source>
        <dbReference type="SAM" id="MobiDB-lite"/>
    </source>
</evidence>
<feature type="chain" id="PRO_5034885552" description="Store-operated calcium entry-associated regulatory factor" evidence="16">
    <location>
        <begin position="41"/>
        <end position="337"/>
    </location>
</feature>
<evidence type="ECO:0000256" key="16">
    <source>
        <dbReference type="SAM" id="SignalP"/>
    </source>
</evidence>
<keyword evidence="7 16" id="KW-0732">Signal</keyword>
<reference evidence="17" key="2">
    <citation type="submission" date="2025-08" db="UniProtKB">
        <authorList>
            <consortium name="Ensembl"/>
        </authorList>
    </citation>
    <scope>IDENTIFICATION</scope>
</reference>
<dbReference type="Ensembl" id="ENSAPLT00020002161.1">
    <property type="protein sequence ID" value="ENSAPLP00020002021.1"/>
    <property type="gene ID" value="ENSAPLG00020001470.1"/>
</dbReference>
<evidence type="ECO:0000256" key="8">
    <source>
        <dbReference type="ARBA" id="ARBA00022824"/>
    </source>
</evidence>
<keyword evidence="5" id="KW-0109">Calcium transport</keyword>
<comment type="subcellular location">
    <subcellularLocation>
        <location evidence="1">Endoplasmic reticulum membrane</location>
        <topology evidence="1">Single-pass type I membrane protein</topology>
    </subcellularLocation>
</comment>
<reference evidence="17" key="3">
    <citation type="submission" date="2025-09" db="UniProtKB">
        <authorList>
            <consortium name="Ensembl"/>
        </authorList>
    </citation>
    <scope>IDENTIFICATION</scope>
</reference>
<keyword evidence="10 15" id="KW-1133">Transmembrane helix</keyword>
<evidence type="ECO:0000256" key="6">
    <source>
        <dbReference type="ARBA" id="ARBA00022692"/>
    </source>
</evidence>
<evidence type="ECO:0000256" key="5">
    <source>
        <dbReference type="ARBA" id="ARBA00022568"/>
    </source>
</evidence>
<keyword evidence="4" id="KW-0813">Transport</keyword>
<dbReference type="AlphaFoldDB" id="A0A8B9QT53"/>
<keyword evidence="8" id="KW-0256">Endoplasmic reticulum</keyword>
<protein>
    <recommendedName>
        <fullName evidence="3">Store-operated calcium entry-associated regulatory factor</fullName>
    </recommendedName>
    <alternativeName>
        <fullName evidence="13">Transmembrane protein 66</fullName>
    </alternativeName>
</protein>
<reference evidence="17" key="1">
    <citation type="submission" date="2019-08" db="EMBL/GenBank/DDBJ databases">
        <title>Three high-quality genomes provides insights into domestication of ducks.</title>
        <authorList>
            <person name="Hou Z.C."/>
            <person name="Zhu F."/>
            <person name="Yin Z.T."/>
            <person name="Zhang F."/>
        </authorList>
    </citation>
    <scope>NUCLEOTIDE SEQUENCE [LARGE SCALE GENOMIC DNA]</scope>
</reference>
<evidence type="ECO:0000256" key="1">
    <source>
        <dbReference type="ARBA" id="ARBA00004115"/>
    </source>
</evidence>
<evidence type="ECO:0000256" key="4">
    <source>
        <dbReference type="ARBA" id="ARBA00022448"/>
    </source>
</evidence>
<proteinExistence type="inferred from homology"/>
<dbReference type="GO" id="GO:0005789">
    <property type="term" value="C:endoplasmic reticulum membrane"/>
    <property type="evidence" value="ECO:0007669"/>
    <property type="project" value="UniProtKB-SubCell"/>
</dbReference>
<keyword evidence="9" id="KW-0106">Calcium</keyword>
<evidence type="ECO:0000256" key="11">
    <source>
        <dbReference type="ARBA" id="ARBA00023065"/>
    </source>
</evidence>
<evidence type="ECO:0000256" key="2">
    <source>
        <dbReference type="ARBA" id="ARBA00006833"/>
    </source>
</evidence>
<feature type="signal peptide" evidence="16">
    <location>
        <begin position="1"/>
        <end position="40"/>
    </location>
</feature>
<accession>A0A8B9QT53</accession>
<keyword evidence="6 15" id="KW-0812">Transmembrane</keyword>
<organism evidence="17 18">
    <name type="scientific">Anas platyrhynchos</name>
    <name type="common">Mallard</name>
    <name type="synonym">Anas boschas</name>
    <dbReference type="NCBI Taxonomy" id="8839"/>
    <lineage>
        <taxon>Eukaryota</taxon>
        <taxon>Metazoa</taxon>
        <taxon>Chordata</taxon>
        <taxon>Craniata</taxon>
        <taxon>Vertebrata</taxon>
        <taxon>Euteleostomi</taxon>
        <taxon>Archelosauria</taxon>
        <taxon>Archosauria</taxon>
        <taxon>Dinosauria</taxon>
        <taxon>Saurischia</taxon>
        <taxon>Theropoda</taxon>
        <taxon>Coelurosauria</taxon>
        <taxon>Aves</taxon>
        <taxon>Neognathae</taxon>
        <taxon>Galloanserae</taxon>
        <taxon>Anseriformes</taxon>
        <taxon>Anatidae</taxon>
        <taxon>Anatinae</taxon>
        <taxon>Anas</taxon>
    </lineage>
</organism>
<evidence type="ECO:0000256" key="12">
    <source>
        <dbReference type="ARBA" id="ARBA00023136"/>
    </source>
</evidence>